<organism evidence="3 4">
    <name type="scientific">Pseudoduganella namucuonensis</name>
    <dbReference type="NCBI Taxonomy" id="1035707"/>
    <lineage>
        <taxon>Bacteria</taxon>
        <taxon>Pseudomonadati</taxon>
        <taxon>Pseudomonadota</taxon>
        <taxon>Betaproteobacteria</taxon>
        <taxon>Burkholderiales</taxon>
        <taxon>Oxalobacteraceae</taxon>
        <taxon>Telluria group</taxon>
        <taxon>Pseudoduganella</taxon>
    </lineage>
</organism>
<name>A0A1I7F1C1_9BURK</name>
<evidence type="ECO:0000256" key="1">
    <source>
        <dbReference type="SAM" id="MobiDB-lite"/>
    </source>
</evidence>
<reference evidence="4" key="1">
    <citation type="submission" date="2016-10" db="EMBL/GenBank/DDBJ databases">
        <authorList>
            <person name="Varghese N."/>
            <person name="Submissions S."/>
        </authorList>
    </citation>
    <scope>NUCLEOTIDE SEQUENCE [LARGE SCALE GENOMIC DNA]</scope>
    <source>
        <strain evidence="4">CGMCC 1.11014</strain>
    </source>
</reference>
<dbReference type="EMBL" id="FPBO01000001">
    <property type="protein sequence ID" value="SFU30023.1"/>
    <property type="molecule type" value="Genomic_DNA"/>
</dbReference>
<feature type="chain" id="PRO_5011550649" evidence="2">
    <location>
        <begin position="20"/>
        <end position="99"/>
    </location>
</feature>
<feature type="region of interest" description="Disordered" evidence="1">
    <location>
        <begin position="20"/>
        <end position="42"/>
    </location>
</feature>
<dbReference type="AlphaFoldDB" id="A0A1I7F1C1"/>
<protein>
    <submittedName>
        <fullName evidence="3">PsiF repeat-containing protein</fullName>
    </submittedName>
</protein>
<evidence type="ECO:0000313" key="3">
    <source>
        <dbReference type="EMBL" id="SFU30023.1"/>
    </source>
</evidence>
<feature type="signal peptide" evidence="2">
    <location>
        <begin position="1"/>
        <end position="19"/>
    </location>
</feature>
<evidence type="ECO:0000256" key="2">
    <source>
        <dbReference type="SAM" id="SignalP"/>
    </source>
</evidence>
<dbReference type="OrthoDB" id="8001925at2"/>
<accession>A0A1I7F1C1</accession>
<dbReference type="STRING" id="1035707.SAMN05216552_1001312"/>
<dbReference type="RefSeq" id="WP_093552755.1">
    <property type="nucleotide sequence ID" value="NZ_FPBO01000001.1"/>
</dbReference>
<evidence type="ECO:0000313" key="4">
    <source>
        <dbReference type="Proteomes" id="UP000199391"/>
    </source>
</evidence>
<dbReference type="Proteomes" id="UP000199391">
    <property type="component" value="Unassembled WGS sequence"/>
</dbReference>
<gene>
    <name evidence="3" type="ORF">SAMN05216552_1001312</name>
</gene>
<feature type="compositionally biased region" description="Polar residues" evidence="1">
    <location>
        <begin position="27"/>
        <end position="40"/>
    </location>
</feature>
<keyword evidence="4" id="KW-1185">Reference proteome</keyword>
<keyword evidence="2" id="KW-0732">Signal</keyword>
<dbReference type="InterPro" id="IPR011690">
    <property type="entry name" value="P_starv_induced_PsiF"/>
</dbReference>
<proteinExistence type="predicted"/>
<sequence>MKKLIAVFAALGFAAAAHAAPEAASAPKNSQQSKMATCNTEAAGKKGDERKAFMKECLSAKPAAPVTQQDKMKTCNADAAGKKGDERKAFMKECLSAKK</sequence>
<dbReference type="Pfam" id="PF07769">
    <property type="entry name" value="PsiF_repeat"/>
    <property type="match status" value="2"/>
</dbReference>